<evidence type="ECO:0000313" key="10">
    <source>
        <dbReference type="Proteomes" id="UP000694866"/>
    </source>
</evidence>
<evidence type="ECO:0000256" key="1">
    <source>
        <dbReference type="ARBA" id="ARBA00004123"/>
    </source>
</evidence>
<keyword evidence="5" id="KW-0963">Cytoplasm</keyword>
<dbReference type="InterPro" id="IPR025800">
    <property type="entry name" value="CaM-Lys-N-MeTrfase"/>
</dbReference>
<reference evidence="9" key="1">
    <citation type="submission" date="2015-01" db="EMBL/GenBank/DDBJ databases">
        <title>Transcriptome Assembly of Fopius arisanus.</title>
        <authorList>
            <person name="Geib S."/>
        </authorList>
    </citation>
    <scope>NUCLEOTIDE SEQUENCE</scope>
</reference>
<evidence type="ECO:0000256" key="7">
    <source>
        <dbReference type="ARBA" id="ARBA00022679"/>
    </source>
</evidence>
<evidence type="ECO:0000256" key="6">
    <source>
        <dbReference type="ARBA" id="ARBA00022603"/>
    </source>
</evidence>
<evidence type="ECO:0000313" key="9">
    <source>
        <dbReference type="EMBL" id="JAG73760.1"/>
    </source>
</evidence>
<keyword evidence="10" id="KW-1185">Reference proteome</keyword>
<accession>A0A0C9PRM6</accession>
<evidence type="ECO:0000256" key="3">
    <source>
        <dbReference type="ARBA" id="ARBA00011914"/>
    </source>
</evidence>
<dbReference type="Gene3D" id="3.40.50.150">
    <property type="entry name" value="Vaccinia Virus protein VP39"/>
    <property type="match status" value="1"/>
</dbReference>
<evidence type="ECO:0000256" key="5">
    <source>
        <dbReference type="ARBA" id="ARBA00022490"/>
    </source>
</evidence>
<keyword evidence="6" id="KW-0489">Methyltransferase</keyword>
<dbReference type="Proteomes" id="UP000694866">
    <property type="component" value="Unplaced"/>
</dbReference>
<dbReference type="RefSeq" id="XP_011307581.1">
    <property type="nucleotide sequence ID" value="XM_011309279.1"/>
</dbReference>
<accession>A0A9R1TED5</accession>
<protein>
    <recommendedName>
        <fullName evidence="4">Calmodulin-lysine N-methyltransferase</fullName>
        <ecNumber evidence="3">2.1.1.60</ecNumber>
    </recommendedName>
</protein>
<sequence>MRNIRRCDTTSVEFETPGSNEMDQVNQLNELMIQPLRKINQVADDKGRTTTAQKRWRMLARALTRSPEPIEPEDVISVRRFTSFNLIEPKIMQNAPADDKSTWYEYSIGLDRDLYAVEIRRINKTFTANELIGFNNTGNVCVWPSEECLGYYLLKNQRICRNKTVLELGGGMSCLAGIIVAKYCGPSGVTLTDGNVTSVDNVRCIIARNNMADFVKCGVVQWARAANVLRQAANGNRAQTWSPETVDESRRTEGLYDVILSADCLFFDDVRLDLVETIYGWLADDGIALIMAPRRGMTFQMFADAAVKRGFLARQIERYDAEVWARHLELGDNCNEYCADIHYPVLLELTKQKKTPPG</sequence>
<name>A0A0C9PRM6_9HYME</name>
<dbReference type="Pfam" id="PF10294">
    <property type="entry name" value="Methyltransf_16"/>
    <property type="match status" value="1"/>
</dbReference>
<evidence type="ECO:0000256" key="4">
    <source>
        <dbReference type="ARBA" id="ARBA00020594"/>
    </source>
</evidence>
<comment type="subcellular location">
    <subcellularLocation>
        <location evidence="2">Cytoplasm</location>
    </subcellularLocation>
    <subcellularLocation>
        <location evidence="1">Nucleus</location>
    </subcellularLocation>
</comment>
<dbReference type="GO" id="GO:0018025">
    <property type="term" value="F:calmodulin-lysine N-methyltransferase activity"/>
    <property type="evidence" value="ECO:0007669"/>
    <property type="project" value="UniProtKB-EC"/>
</dbReference>
<proteinExistence type="predicted"/>
<dbReference type="AlphaFoldDB" id="A0A0C9PRM6"/>
<dbReference type="PANTHER" id="PTHR13539">
    <property type="entry name" value="CALMODULIN-LYSINE N-METHYLTRANSFERASE"/>
    <property type="match status" value="1"/>
</dbReference>
<dbReference type="GO" id="GO:0032259">
    <property type="term" value="P:methylation"/>
    <property type="evidence" value="ECO:0007669"/>
    <property type="project" value="UniProtKB-KW"/>
</dbReference>
<evidence type="ECO:0000256" key="8">
    <source>
        <dbReference type="ARBA" id="ARBA00023242"/>
    </source>
</evidence>
<dbReference type="EC" id="2.1.1.60" evidence="3"/>
<dbReference type="KEGG" id="fas:105269211"/>
<dbReference type="OrthoDB" id="413520at2759"/>
<keyword evidence="8" id="KW-0539">Nucleus</keyword>
<dbReference type="GO" id="GO:0005737">
    <property type="term" value="C:cytoplasm"/>
    <property type="evidence" value="ECO:0007669"/>
    <property type="project" value="UniProtKB-SubCell"/>
</dbReference>
<dbReference type="PANTHER" id="PTHR13539:SF3">
    <property type="entry name" value="CALMODULIN-LYSINE N-METHYLTRANSFERASE"/>
    <property type="match status" value="1"/>
</dbReference>
<dbReference type="GO" id="GO:0005634">
    <property type="term" value="C:nucleus"/>
    <property type="evidence" value="ECO:0007669"/>
    <property type="project" value="UniProtKB-SubCell"/>
</dbReference>
<evidence type="ECO:0000313" key="11">
    <source>
        <dbReference type="RefSeq" id="XP_011307581.1"/>
    </source>
</evidence>
<gene>
    <name evidence="9" type="primary">Camkmt</name>
    <name evidence="11" type="synonym">LOC105269211</name>
    <name evidence="9" type="ORF">g.18430</name>
</gene>
<dbReference type="InterPro" id="IPR029063">
    <property type="entry name" value="SAM-dependent_MTases_sf"/>
</dbReference>
<organism evidence="9">
    <name type="scientific">Fopius arisanus</name>
    <dbReference type="NCBI Taxonomy" id="64838"/>
    <lineage>
        <taxon>Eukaryota</taxon>
        <taxon>Metazoa</taxon>
        <taxon>Ecdysozoa</taxon>
        <taxon>Arthropoda</taxon>
        <taxon>Hexapoda</taxon>
        <taxon>Insecta</taxon>
        <taxon>Pterygota</taxon>
        <taxon>Neoptera</taxon>
        <taxon>Endopterygota</taxon>
        <taxon>Hymenoptera</taxon>
        <taxon>Apocrita</taxon>
        <taxon>Ichneumonoidea</taxon>
        <taxon>Braconidae</taxon>
        <taxon>Opiinae</taxon>
        <taxon>Fopius</taxon>
    </lineage>
</organism>
<dbReference type="InterPro" id="IPR019410">
    <property type="entry name" value="Methyltransf_16"/>
</dbReference>
<dbReference type="EMBL" id="GBYB01003993">
    <property type="protein sequence ID" value="JAG73760.1"/>
    <property type="molecule type" value="Transcribed_RNA"/>
</dbReference>
<reference evidence="11" key="2">
    <citation type="submission" date="2025-04" db="UniProtKB">
        <authorList>
            <consortium name="RefSeq"/>
        </authorList>
    </citation>
    <scope>IDENTIFICATION</scope>
    <source>
        <strain evidence="11">USDA-PBARC FA_bdor</strain>
        <tissue evidence="11">Whole organism</tissue>
    </source>
</reference>
<dbReference type="GeneID" id="105269211"/>
<keyword evidence="7" id="KW-0808">Transferase</keyword>
<dbReference type="SUPFAM" id="SSF53335">
    <property type="entry name" value="S-adenosyl-L-methionine-dependent methyltransferases"/>
    <property type="match status" value="1"/>
</dbReference>
<evidence type="ECO:0000256" key="2">
    <source>
        <dbReference type="ARBA" id="ARBA00004496"/>
    </source>
</evidence>